<evidence type="ECO:0000313" key="1">
    <source>
        <dbReference type="EMBL" id="BDB97447.1"/>
    </source>
</evidence>
<dbReference type="EMBL" id="AP025226">
    <property type="protein sequence ID" value="BDB97447.1"/>
    <property type="molecule type" value="Genomic_DNA"/>
</dbReference>
<keyword evidence="2" id="KW-1185">Reference proteome</keyword>
<dbReference type="GeneID" id="68865194"/>
<sequence>MDKIVRVDKKREGGKVIYRFEYESGPSVVVEAVGDFDKGFRVLSISYTQGGIGGVIEARNKEELNTISALVFLINDLAVSMGQGNTIPQ</sequence>
<protein>
    <submittedName>
        <fullName evidence="1">Uncharacterized protein</fullName>
    </submittedName>
</protein>
<proteinExistence type="predicted"/>
<reference evidence="1 2" key="1">
    <citation type="journal article" date="2022" name="Microbiol. Resour. Announc.">
        <title>Complete Genome Sequence of the Hyperthermophilic and Acidophilic Archaeon Saccharolobus caldissimus Strain HS-3T.</title>
        <authorList>
            <person name="Sakai H.D."/>
            <person name="Kurosawa N."/>
        </authorList>
    </citation>
    <scope>NUCLEOTIDE SEQUENCE [LARGE SCALE GENOMIC DNA]</scope>
    <source>
        <strain evidence="1 2">JCM32116</strain>
    </source>
</reference>
<dbReference type="KEGG" id="scas:SACC_04640"/>
<dbReference type="RefSeq" id="WP_229571441.1">
    <property type="nucleotide sequence ID" value="NZ_AP025226.1"/>
</dbReference>
<dbReference type="AlphaFoldDB" id="A0AAQ4CNR6"/>
<accession>A0AAQ4CNR6</accession>
<dbReference type="Proteomes" id="UP001319921">
    <property type="component" value="Chromosome"/>
</dbReference>
<evidence type="ECO:0000313" key="2">
    <source>
        <dbReference type="Proteomes" id="UP001319921"/>
    </source>
</evidence>
<organism evidence="1 2">
    <name type="scientific">Saccharolobus caldissimus</name>
    <dbReference type="NCBI Taxonomy" id="1702097"/>
    <lineage>
        <taxon>Archaea</taxon>
        <taxon>Thermoproteota</taxon>
        <taxon>Thermoprotei</taxon>
        <taxon>Sulfolobales</taxon>
        <taxon>Sulfolobaceae</taxon>
        <taxon>Saccharolobus</taxon>
    </lineage>
</organism>
<gene>
    <name evidence="1" type="ORF">SACC_04640</name>
</gene>
<name>A0AAQ4CNR6_9CREN</name>